<dbReference type="InterPro" id="IPR058245">
    <property type="entry name" value="NreC/VraR/RcsB-like_REC"/>
</dbReference>
<evidence type="ECO:0000259" key="4">
    <source>
        <dbReference type="PROSITE" id="PS50043"/>
    </source>
</evidence>
<dbReference type="InterPro" id="IPR000792">
    <property type="entry name" value="Tscrpt_reg_LuxR_C"/>
</dbReference>
<protein>
    <submittedName>
        <fullName evidence="6">Two component transcriptional regulator, LuxR family</fullName>
    </submittedName>
</protein>
<dbReference type="Gene3D" id="3.40.50.2300">
    <property type="match status" value="1"/>
</dbReference>
<evidence type="ECO:0000313" key="7">
    <source>
        <dbReference type="Proteomes" id="UP000185639"/>
    </source>
</evidence>
<dbReference type="AlphaFoldDB" id="A0A1N7P1C8"/>
<dbReference type="Gene3D" id="1.10.10.10">
    <property type="entry name" value="Winged helix-like DNA-binding domain superfamily/Winged helix DNA-binding domain"/>
    <property type="match status" value="1"/>
</dbReference>
<dbReference type="SUPFAM" id="SSF52172">
    <property type="entry name" value="CheY-like"/>
    <property type="match status" value="1"/>
</dbReference>
<dbReference type="PROSITE" id="PS50110">
    <property type="entry name" value="RESPONSE_REGULATORY"/>
    <property type="match status" value="1"/>
</dbReference>
<feature type="domain" description="HTH luxR-type" evidence="4">
    <location>
        <begin position="131"/>
        <end position="196"/>
    </location>
</feature>
<dbReference type="PANTHER" id="PTHR43214:SF42">
    <property type="entry name" value="TRANSCRIPTIONAL REGULATORY PROTEIN DESR"/>
    <property type="match status" value="1"/>
</dbReference>
<dbReference type="EMBL" id="FTOH01000008">
    <property type="protein sequence ID" value="SIT04364.1"/>
    <property type="molecule type" value="Genomic_DNA"/>
</dbReference>
<dbReference type="SMART" id="SM00421">
    <property type="entry name" value="HTH_LUXR"/>
    <property type="match status" value="1"/>
</dbReference>
<dbReference type="InterPro" id="IPR001789">
    <property type="entry name" value="Sig_transdc_resp-reg_receiver"/>
</dbReference>
<evidence type="ECO:0000259" key="5">
    <source>
        <dbReference type="PROSITE" id="PS50110"/>
    </source>
</evidence>
<dbReference type="Pfam" id="PF00196">
    <property type="entry name" value="GerE"/>
    <property type="match status" value="1"/>
</dbReference>
<reference evidence="7" key="1">
    <citation type="submission" date="2017-01" db="EMBL/GenBank/DDBJ databases">
        <authorList>
            <person name="Varghese N."/>
            <person name="Submissions S."/>
        </authorList>
    </citation>
    <scope>NUCLEOTIDE SEQUENCE [LARGE SCALE GENOMIC DNA]</scope>
    <source>
        <strain evidence="7">DSM 24913</strain>
    </source>
</reference>
<keyword evidence="7" id="KW-1185">Reference proteome</keyword>
<dbReference type="GO" id="GO:0006355">
    <property type="term" value="P:regulation of DNA-templated transcription"/>
    <property type="evidence" value="ECO:0007669"/>
    <property type="project" value="InterPro"/>
</dbReference>
<gene>
    <name evidence="6" type="ORF">SAMN05421686_10867</name>
</gene>
<organism evidence="6 7">
    <name type="scientific">Thalassolituus maritimus</name>
    <dbReference type="NCBI Taxonomy" id="484498"/>
    <lineage>
        <taxon>Bacteria</taxon>
        <taxon>Pseudomonadati</taxon>
        <taxon>Pseudomonadota</taxon>
        <taxon>Gammaproteobacteria</taxon>
        <taxon>Oceanospirillales</taxon>
        <taxon>Oceanospirillaceae</taxon>
        <taxon>Thalassolituus</taxon>
    </lineage>
</organism>
<dbReference type="InterPro" id="IPR039420">
    <property type="entry name" value="WalR-like"/>
</dbReference>
<evidence type="ECO:0000256" key="1">
    <source>
        <dbReference type="ARBA" id="ARBA00022553"/>
    </source>
</evidence>
<dbReference type="SUPFAM" id="SSF46894">
    <property type="entry name" value="C-terminal effector domain of the bipartite response regulators"/>
    <property type="match status" value="1"/>
</dbReference>
<dbReference type="Pfam" id="PF00072">
    <property type="entry name" value="Response_reg"/>
    <property type="match status" value="1"/>
</dbReference>
<proteinExistence type="predicted"/>
<dbReference type="STRING" id="484498.SAMN05421686_10867"/>
<dbReference type="InterPro" id="IPR036388">
    <property type="entry name" value="WH-like_DNA-bd_sf"/>
</dbReference>
<dbReference type="GO" id="GO:0000160">
    <property type="term" value="P:phosphorelay signal transduction system"/>
    <property type="evidence" value="ECO:0007669"/>
    <property type="project" value="InterPro"/>
</dbReference>
<dbReference type="InterPro" id="IPR011006">
    <property type="entry name" value="CheY-like_superfamily"/>
</dbReference>
<keyword evidence="2" id="KW-0238">DNA-binding</keyword>
<dbReference type="Proteomes" id="UP000185639">
    <property type="component" value="Unassembled WGS sequence"/>
</dbReference>
<dbReference type="OrthoDB" id="9796655at2"/>
<accession>A0A1N7P1C8</accession>
<dbReference type="SMART" id="SM00448">
    <property type="entry name" value="REC"/>
    <property type="match status" value="1"/>
</dbReference>
<name>A0A1N7P1C8_9GAMM</name>
<keyword evidence="1 3" id="KW-0597">Phosphoprotein</keyword>
<dbReference type="CDD" id="cd17535">
    <property type="entry name" value="REC_NarL-like"/>
    <property type="match status" value="1"/>
</dbReference>
<dbReference type="CDD" id="cd06170">
    <property type="entry name" value="LuxR_C_like"/>
    <property type="match status" value="1"/>
</dbReference>
<dbReference type="RefSeq" id="WP_084188952.1">
    <property type="nucleotide sequence ID" value="NZ_FTOH01000008.1"/>
</dbReference>
<dbReference type="InterPro" id="IPR016032">
    <property type="entry name" value="Sig_transdc_resp-reg_C-effctor"/>
</dbReference>
<feature type="domain" description="Response regulatory" evidence="5">
    <location>
        <begin position="3"/>
        <end position="120"/>
    </location>
</feature>
<sequence length="198" mass="21430">MMKLVLVDDQALVQQGVATLLEMSGAFKVVATFESGQSLKDWLGEHPSGCDLVLLDFHMPGQDGIETLKSLKPALRTPVVFLSTFADAALSREARRNGASGWLAKSVEITELVSALQAVATGEQVFPALSHHPQDWDLSVREFEVARCLVAGMTNQQIADQCCLSLGTVKNYTSNLFSKLEVANRAQAIAALRERGIS</sequence>
<dbReference type="PANTHER" id="PTHR43214">
    <property type="entry name" value="TWO-COMPONENT RESPONSE REGULATOR"/>
    <property type="match status" value="1"/>
</dbReference>
<evidence type="ECO:0000256" key="3">
    <source>
        <dbReference type="PROSITE-ProRule" id="PRU00169"/>
    </source>
</evidence>
<evidence type="ECO:0000256" key="2">
    <source>
        <dbReference type="ARBA" id="ARBA00023125"/>
    </source>
</evidence>
<dbReference type="PROSITE" id="PS00622">
    <property type="entry name" value="HTH_LUXR_1"/>
    <property type="match status" value="1"/>
</dbReference>
<dbReference type="PROSITE" id="PS50043">
    <property type="entry name" value="HTH_LUXR_2"/>
    <property type="match status" value="1"/>
</dbReference>
<dbReference type="PRINTS" id="PR00038">
    <property type="entry name" value="HTHLUXR"/>
</dbReference>
<evidence type="ECO:0000313" key="6">
    <source>
        <dbReference type="EMBL" id="SIT04364.1"/>
    </source>
</evidence>
<feature type="modified residue" description="4-aspartylphosphate" evidence="3">
    <location>
        <position position="56"/>
    </location>
</feature>
<dbReference type="GO" id="GO:0003677">
    <property type="term" value="F:DNA binding"/>
    <property type="evidence" value="ECO:0007669"/>
    <property type="project" value="UniProtKB-KW"/>
</dbReference>